<gene>
    <name evidence="3" type="ordered locus">Fraau_3189</name>
</gene>
<feature type="chain" id="PRO_5003613400" evidence="1">
    <location>
        <begin position="24"/>
        <end position="316"/>
    </location>
</feature>
<evidence type="ECO:0000259" key="2">
    <source>
        <dbReference type="Pfam" id="PF00561"/>
    </source>
</evidence>
<name>H8L1A4_FRAAD</name>
<keyword evidence="3" id="KW-0808">Transferase</keyword>
<feature type="domain" description="AB hydrolase-1" evidence="2">
    <location>
        <begin position="91"/>
        <end position="185"/>
    </location>
</feature>
<dbReference type="InterPro" id="IPR000073">
    <property type="entry name" value="AB_hydrolase_1"/>
</dbReference>
<dbReference type="EMBL" id="CP003350">
    <property type="protein sequence ID" value="AFC87512.1"/>
    <property type="molecule type" value="Genomic_DNA"/>
</dbReference>
<evidence type="ECO:0000313" key="4">
    <source>
        <dbReference type="Proteomes" id="UP000005234"/>
    </source>
</evidence>
<reference evidence="3" key="1">
    <citation type="submission" date="2012-02" db="EMBL/GenBank/DDBJ databases">
        <title>The complete genome of Frateuria aurantia DSM 6220.</title>
        <authorList>
            <consortium name="US DOE Joint Genome Institute (JGI-PGF)"/>
            <person name="Lucas S."/>
            <person name="Copeland A."/>
            <person name="Lapidus A."/>
            <person name="Glavina del Rio T."/>
            <person name="Dalin E."/>
            <person name="Tice H."/>
            <person name="Bruce D."/>
            <person name="Goodwin L."/>
            <person name="Pitluck S."/>
            <person name="Peters L."/>
            <person name="Ovchinnikova G."/>
            <person name="Teshima H."/>
            <person name="Kyrpides N."/>
            <person name="Mavromatis K."/>
            <person name="Ivanova N."/>
            <person name="Brettin T."/>
            <person name="Detter J.C."/>
            <person name="Han C."/>
            <person name="Larimer F."/>
            <person name="Land M."/>
            <person name="Hauser L."/>
            <person name="Markowitz V."/>
            <person name="Cheng J.-F."/>
            <person name="Hugenholtz P."/>
            <person name="Woyke T."/>
            <person name="Wu D."/>
            <person name="Brambilla E."/>
            <person name="Klenk H.-P."/>
            <person name="Eisen J.A."/>
        </authorList>
    </citation>
    <scope>NUCLEOTIDE SEQUENCE</scope>
    <source>
        <strain evidence="3">DSM 6220</strain>
    </source>
</reference>
<dbReference type="SUPFAM" id="SSF53474">
    <property type="entry name" value="alpha/beta-Hydrolases"/>
    <property type="match status" value="1"/>
</dbReference>
<dbReference type="GO" id="GO:0016740">
    <property type="term" value="F:transferase activity"/>
    <property type="evidence" value="ECO:0007669"/>
    <property type="project" value="UniProtKB-KW"/>
</dbReference>
<dbReference type="Gene3D" id="3.40.50.1820">
    <property type="entry name" value="alpha/beta hydrolase"/>
    <property type="match status" value="1"/>
</dbReference>
<dbReference type="KEGG" id="fau:Fraau_3189"/>
<keyword evidence="1" id="KW-0732">Signal</keyword>
<dbReference type="Pfam" id="PF00561">
    <property type="entry name" value="Abhydrolase_1"/>
    <property type="match status" value="1"/>
</dbReference>
<dbReference type="InterPro" id="IPR029058">
    <property type="entry name" value="AB_hydrolase_fold"/>
</dbReference>
<dbReference type="STRING" id="767434.Fraau_3189"/>
<dbReference type="HOGENOM" id="CLU_062016_0_0_6"/>
<sequence>MNKHLARMVVWLALLCPAMSAMAITATTTDGYARTRFPIVLVPGSFGFDMLLGFIDYWSDIPQQLRQGGAEVYLARLNPLAVNPARGEQLISQLENLQAVYGYRRFNLYAHSQGGLTARYVAAVRPDLVASVTTLSAPNGGSLFADGNTVLAPPGSLQRRILAAISDLGGELISIASGQGLQTEDWLAVNASMTTAAMTRFNALYPAGAPGRPCGGGPEVGANGVRYYSLGGTAVLTNPLDPSDDGMVLTSLFFGSVRNDGLVGKCASHWGEVLRDDYPWNHLDAVNQIFGLRALFSPDPGEVYRAQANRLKQSGL</sequence>
<dbReference type="eggNOG" id="COG1075">
    <property type="taxonomic scope" value="Bacteria"/>
</dbReference>
<keyword evidence="4" id="KW-1185">Reference proteome</keyword>
<accession>H8L1A4</accession>
<keyword evidence="3" id="KW-0378">Hydrolase</keyword>
<evidence type="ECO:0000313" key="3">
    <source>
        <dbReference type="EMBL" id="AFC87512.1"/>
    </source>
</evidence>
<dbReference type="GO" id="GO:0016787">
    <property type="term" value="F:hydrolase activity"/>
    <property type="evidence" value="ECO:0007669"/>
    <property type="project" value="UniProtKB-KW"/>
</dbReference>
<dbReference type="RefSeq" id="WP_014404514.1">
    <property type="nucleotide sequence ID" value="NC_017033.1"/>
</dbReference>
<dbReference type="Proteomes" id="UP000005234">
    <property type="component" value="Chromosome"/>
</dbReference>
<proteinExistence type="predicted"/>
<evidence type="ECO:0000256" key="1">
    <source>
        <dbReference type="SAM" id="SignalP"/>
    </source>
</evidence>
<dbReference type="AlphaFoldDB" id="H8L1A4"/>
<feature type="signal peptide" evidence="1">
    <location>
        <begin position="1"/>
        <end position="23"/>
    </location>
</feature>
<protein>
    <submittedName>
        <fullName evidence="3">Putative acetyltransferase/hydrolase with alpha/beta hydrolase fold</fullName>
    </submittedName>
</protein>
<organism evidence="3 4">
    <name type="scientific">Frateuria aurantia (strain ATCC 33424 / DSM 6220 / KCTC 2777 / LMG 1558 / NBRC 3245 / NCIMB 13370)</name>
    <name type="common">Acetobacter aurantius</name>
    <dbReference type="NCBI Taxonomy" id="767434"/>
    <lineage>
        <taxon>Bacteria</taxon>
        <taxon>Pseudomonadati</taxon>
        <taxon>Pseudomonadota</taxon>
        <taxon>Gammaproteobacteria</taxon>
        <taxon>Lysobacterales</taxon>
        <taxon>Rhodanobacteraceae</taxon>
        <taxon>Frateuria</taxon>
    </lineage>
</organism>